<dbReference type="EMBL" id="KE375190">
    <property type="protein sequence ID" value="EPQ62134.1"/>
    <property type="molecule type" value="Genomic_DNA"/>
</dbReference>
<evidence type="ECO:0000256" key="5">
    <source>
        <dbReference type="SAM" id="MobiDB-lite"/>
    </source>
</evidence>
<sequence length="407" mass="46572">MAPSSVARPTLAHKPQNLTNDEDTDKKNQRFNIRTRSRKTDKPSSLVSPDFLFDINDKCGPSVKEERGSQRREKISKKLGRKPIISEPTSKRKAQNRAAQRAFRERKEKHLRELEAKVENLEKASEETNKENSLLRAHLEKVSLELSDYRGKYSLLMKANQNPTYYELPSYLSKRTPETSHVAGNSNVDFSFDCPIYKNLPRYPMETNATQTFFNTQIIPSNIPSSLVKPSSQKIRLSDSIDKPKLFNYSAARLKKANFSNLLDTSLSECTNSNISLLKNNQIRIHDSKSEPNTIHAKSLDTNFSSSSYNDTHFSSLKQPQETIEQPFFLHNEPLDATRNLNVHDFTNPSELERDKFCGENSTVTKTPNYTFPQISYCHQSEIDIGEFELPSFPNNSADVQTRTFDH</sequence>
<feature type="domain" description="BZIP" evidence="6">
    <location>
        <begin position="86"/>
        <end position="149"/>
    </location>
</feature>
<accession>A0A061HI90</accession>
<reference evidence="7" key="2">
    <citation type="submission" date="2013-01" db="EMBL/GenBank/DDBJ databases">
        <title>The wheat powdery mildew genome reveals unique evolution of an obligate biotroph.</title>
        <authorList>
            <person name="Oberhaensli S."/>
            <person name="Wicker T."/>
            <person name="Keller B."/>
        </authorList>
    </citation>
    <scope>NUCLEOTIDE SEQUENCE</scope>
    <source>
        <strain evidence="7">96224</strain>
    </source>
</reference>
<evidence type="ECO:0000256" key="4">
    <source>
        <dbReference type="ARBA" id="ARBA00038132"/>
    </source>
</evidence>
<protein>
    <submittedName>
        <fullName evidence="8">Bgt-1405</fullName>
    </submittedName>
</protein>
<dbReference type="Gene3D" id="1.20.5.170">
    <property type="match status" value="1"/>
</dbReference>
<comment type="subcellular location">
    <subcellularLocation>
        <location evidence="2">Cytoplasm</location>
    </subcellularLocation>
    <subcellularLocation>
        <location evidence="1">Nucleus</location>
    </subcellularLocation>
</comment>
<comment type="similarity">
    <text evidence="4">Belongs to the bZIP family. YAP subfamily.</text>
</comment>
<dbReference type="FunFam" id="1.20.5.170:FF:000067">
    <property type="entry name" value="BZIP transcription factor"/>
    <property type="match status" value="1"/>
</dbReference>
<gene>
    <name evidence="7" type="ORF">BGT96224_1405</name>
    <name evidence="8" type="ORF">BGT96224V2_LOCUS6336</name>
</gene>
<dbReference type="InterPro" id="IPR046347">
    <property type="entry name" value="bZIP_sf"/>
</dbReference>
<dbReference type="CDD" id="cd14688">
    <property type="entry name" value="bZIP_YAP"/>
    <property type="match status" value="1"/>
</dbReference>
<evidence type="ECO:0000259" key="6">
    <source>
        <dbReference type="PROSITE" id="PS50217"/>
    </source>
</evidence>
<feature type="region of interest" description="Disordered" evidence="5">
    <location>
        <begin position="1"/>
        <end position="107"/>
    </location>
</feature>
<evidence type="ECO:0000313" key="8">
    <source>
        <dbReference type="EMBL" id="SUZ13175.1"/>
    </source>
</evidence>
<dbReference type="Pfam" id="PF00170">
    <property type="entry name" value="bZIP_1"/>
    <property type="match status" value="1"/>
</dbReference>
<evidence type="ECO:0000313" key="9">
    <source>
        <dbReference type="Proteomes" id="UP000053110"/>
    </source>
</evidence>
<dbReference type="HOGENOM" id="CLU_676126_0_0_1"/>
<dbReference type="GO" id="GO:0034599">
    <property type="term" value="P:cellular response to oxidative stress"/>
    <property type="evidence" value="ECO:0007669"/>
    <property type="project" value="UniProtKB-ARBA"/>
</dbReference>
<feature type="compositionally biased region" description="Basic and acidic residues" evidence="5">
    <location>
        <begin position="63"/>
        <end position="73"/>
    </location>
</feature>
<dbReference type="SUPFAM" id="SSF57959">
    <property type="entry name" value="Leucine zipper domain"/>
    <property type="match status" value="1"/>
</dbReference>
<reference evidence="8" key="3">
    <citation type="submission" date="2018-07" db="EMBL/GenBank/DDBJ databases">
        <authorList>
            <person name="Quirk P.G."/>
            <person name="Krulwich T.A."/>
        </authorList>
    </citation>
    <scope>NUCLEOTIDE SEQUENCE</scope>
    <source>
        <strain evidence="8">96224</strain>
    </source>
</reference>
<dbReference type="PANTHER" id="PTHR40621">
    <property type="entry name" value="TRANSCRIPTION FACTOR KAPC-RELATED"/>
    <property type="match status" value="1"/>
</dbReference>
<dbReference type="GO" id="GO:0090575">
    <property type="term" value="C:RNA polymerase II transcription regulator complex"/>
    <property type="evidence" value="ECO:0007669"/>
    <property type="project" value="TreeGrafter"/>
</dbReference>
<organism evidence="8">
    <name type="scientific">Blumeria graminis f. sp. tritici 96224</name>
    <dbReference type="NCBI Taxonomy" id="1268274"/>
    <lineage>
        <taxon>Eukaryota</taxon>
        <taxon>Fungi</taxon>
        <taxon>Dikarya</taxon>
        <taxon>Ascomycota</taxon>
        <taxon>Pezizomycotina</taxon>
        <taxon>Leotiomycetes</taxon>
        <taxon>Erysiphales</taxon>
        <taxon>Erysiphaceae</taxon>
        <taxon>Blumeria</taxon>
    </lineage>
</organism>
<evidence type="ECO:0000256" key="2">
    <source>
        <dbReference type="ARBA" id="ARBA00004496"/>
    </source>
</evidence>
<dbReference type="SMART" id="SM00338">
    <property type="entry name" value="BRLZ"/>
    <property type="match status" value="1"/>
</dbReference>
<dbReference type="OrthoDB" id="5380163at2759"/>
<dbReference type="PROSITE" id="PS00036">
    <property type="entry name" value="BZIP_BASIC"/>
    <property type="match status" value="1"/>
</dbReference>
<evidence type="ECO:0000256" key="1">
    <source>
        <dbReference type="ARBA" id="ARBA00004123"/>
    </source>
</evidence>
<dbReference type="InterPro" id="IPR004827">
    <property type="entry name" value="bZIP"/>
</dbReference>
<dbReference type="AlphaFoldDB" id="A0A061HI90"/>
<dbReference type="PROSITE" id="PS50217">
    <property type="entry name" value="BZIP"/>
    <property type="match status" value="1"/>
</dbReference>
<dbReference type="GO" id="GO:0001228">
    <property type="term" value="F:DNA-binding transcription activator activity, RNA polymerase II-specific"/>
    <property type="evidence" value="ECO:0007669"/>
    <property type="project" value="TreeGrafter"/>
</dbReference>
<dbReference type="GO" id="GO:0005737">
    <property type="term" value="C:cytoplasm"/>
    <property type="evidence" value="ECO:0007669"/>
    <property type="project" value="UniProtKB-SubCell"/>
</dbReference>
<keyword evidence="3" id="KW-0539">Nucleus</keyword>
<dbReference type="EMBL" id="UIGY01000221">
    <property type="protein sequence ID" value="SUZ13175.1"/>
    <property type="molecule type" value="Genomic_DNA"/>
</dbReference>
<evidence type="ECO:0000313" key="7">
    <source>
        <dbReference type="EMBL" id="EPQ62134.1"/>
    </source>
</evidence>
<reference evidence="9" key="1">
    <citation type="journal article" date="2013" name="Nat. Genet.">
        <title>The wheat powdery mildew genome shows the unique evolution of an obligate biotroph.</title>
        <authorList>
            <person name="Wicker T."/>
            <person name="Oberhaensli S."/>
            <person name="Parlange F."/>
            <person name="Buchmann J.P."/>
            <person name="Shatalina M."/>
            <person name="Roffler S."/>
            <person name="Ben-David R."/>
            <person name="Dolezel J."/>
            <person name="Simkova H."/>
            <person name="Schulze-Lefert P."/>
            <person name="Spanu P.D."/>
            <person name="Bruggmann R."/>
            <person name="Amselem J."/>
            <person name="Quesneville H."/>
            <person name="Ver Loren van Themaat E."/>
            <person name="Paape T."/>
            <person name="Shimizu K.K."/>
            <person name="Keller B."/>
        </authorList>
    </citation>
    <scope>NUCLEOTIDE SEQUENCE [LARGE SCALE GENOMIC DNA]</scope>
    <source>
        <strain evidence="9">96224</strain>
    </source>
</reference>
<proteinExistence type="inferred from homology"/>
<dbReference type="Proteomes" id="UP000053110">
    <property type="component" value="Unassembled WGS sequence"/>
</dbReference>
<dbReference type="GO" id="GO:0000976">
    <property type="term" value="F:transcription cis-regulatory region binding"/>
    <property type="evidence" value="ECO:0007669"/>
    <property type="project" value="InterPro"/>
</dbReference>
<name>A0A061HI90_BLUGR</name>
<evidence type="ECO:0000256" key="3">
    <source>
        <dbReference type="ARBA" id="ARBA00023242"/>
    </source>
</evidence>
<dbReference type="InterPro" id="IPR050936">
    <property type="entry name" value="AP-1-like"/>
</dbReference>
<dbReference type="PANTHER" id="PTHR40621:SF6">
    <property type="entry name" value="AP-1-LIKE TRANSCRIPTION FACTOR YAP1-RELATED"/>
    <property type="match status" value="1"/>
</dbReference>